<dbReference type="EMBL" id="PPCV01000001">
    <property type="protein sequence ID" value="RXW33558.1"/>
    <property type="molecule type" value="Genomic_DNA"/>
</dbReference>
<reference evidence="3 4" key="1">
    <citation type="submission" date="2018-01" db="EMBL/GenBank/DDBJ databases">
        <title>Lactibacter flavus gen. nov., sp. nov., a novel bacterium of the family Propionibacteriaceae isolated from raw milk and dairy products.</title>
        <authorList>
            <person name="Wenning M."/>
            <person name="Breitenwieser F."/>
            <person name="Huptas C."/>
            <person name="von Neubeck M."/>
            <person name="Busse H.-J."/>
            <person name="Scherer S."/>
        </authorList>
    </citation>
    <scope>NUCLEOTIDE SEQUENCE [LARGE SCALE GENOMIC DNA]</scope>
    <source>
        <strain evidence="3 4">VG341</strain>
    </source>
</reference>
<dbReference type="InterPro" id="IPR041698">
    <property type="entry name" value="Methyltransf_25"/>
</dbReference>
<proteinExistence type="predicted"/>
<organism evidence="3 4">
    <name type="scientific">Propioniciclava flava</name>
    <dbReference type="NCBI Taxonomy" id="2072026"/>
    <lineage>
        <taxon>Bacteria</taxon>
        <taxon>Bacillati</taxon>
        <taxon>Actinomycetota</taxon>
        <taxon>Actinomycetes</taxon>
        <taxon>Propionibacteriales</taxon>
        <taxon>Propionibacteriaceae</taxon>
        <taxon>Propioniciclava</taxon>
    </lineage>
</organism>
<dbReference type="CDD" id="cd02440">
    <property type="entry name" value="AdoMet_MTases"/>
    <property type="match status" value="1"/>
</dbReference>
<dbReference type="Pfam" id="PF13649">
    <property type="entry name" value="Methyltransf_25"/>
    <property type="match status" value="1"/>
</dbReference>
<keyword evidence="4" id="KW-1185">Reference proteome</keyword>
<evidence type="ECO:0000259" key="2">
    <source>
        <dbReference type="Pfam" id="PF13649"/>
    </source>
</evidence>
<evidence type="ECO:0000313" key="3">
    <source>
        <dbReference type="EMBL" id="RXW33558.1"/>
    </source>
</evidence>
<feature type="domain" description="Methyltransferase" evidence="2">
    <location>
        <begin position="51"/>
        <end position="137"/>
    </location>
</feature>
<dbReference type="Gene3D" id="3.40.50.150">
    <property type="entry name" value="Vaccinia Virus protein VP39"/>
    <property type="match status" value="1"/>
</dbReference>
<accession>A0A4V1Q7S0</accession>
<dbReference type="Proteomes" id="UP000290624">
    <property type="component" value="Unassembled WGS sequence"/>
</dbReference>
<dbReference type="SUPFAM" id="SSF53335">
    <property type="entry name" value="S-adenosyl-L-methionine-dependent methyltransferases"/>
    <property type="match status" value="1"/>
</dbReference>
<evidence type="ECO:0000313" key="4">
    <source>
        <dbReference type="Proteomes" id="UP000290624"/>
    </source>
</evidence>
<dbReference type="OrthoDB" id="9805171at2"/>
<dbReference type="InterPro" id="IPR029063">
    <property type="entry name" value="SAM-dependent_MTases_sf"/>
</dbReference>
<keyword evidence="1" id="KW-0808">Transferase</keyword>
<name>A0A4V1Q7S0_9ACTN</name>
<evidence type="ECO:0000256" key="1">
    <source>
        <dbReference type="ARBA" id="ARBA00022679"/>
    </source>
</evidence>
<comment type="caution">
    <text evidence="3">The sequence shown here is derived from an EMBL/GenBank/DDBJ whole genome shotgun (WGS) entry which is preliminary data.</text>
</comment>
<dbReference type="PANTHER" id="PTHR43861">
    <property type="entry name" value="TRANS-ACONITATE 2-METHYLTRANSFERASE-RELATED"/>
    <property type="match status" value="1"/>
</dbReference>
<dbReference type="AlphaFoldDB" id="A0A4V1Q7S0"/>
<sequence>MKPEQADSRHNYAFRDNASASQRLDTLDEMFGESSREFVSTYPNRGTKLALDLGCGPGHTTRLLAESLRAQRTVGVDQSEVYVQNARARYPNLEFQSLDVTREMPLPPANVIYARFLLSHLPDPLEQVVHWSRHLARAGVALLEETQSIEPLDQGSRPYLELQKSLVDHHGGTLFVGPVLEQLSEIAELEVFHDEIQSVTPPGRLAGRSFSLNLQAWSDDAFVRQLHSPRELDRLKDRVHALTSYGASPVARWSIRQIMIRRRIN</sequence>
<gene>
    <name evidence="3" type="ORF">C1706_02060</name>
</gene>
<protein>
    <recommendedName>
        <fullName evidence="2">Methyltransferase domain-containing protein</fullName>
    </recommendedName>
</protein>
<dbReference type="GO" id="GO:0016740">
    <property type="term" value="F:transferase activity"/>
    <property type="evidence" value="ECO:0007669"/>
    <property type="project" value="UniProtKB-KW"/>
</dbReference>